<evidence type="ECO:0000256" key="2">
    <source>
        <dbReference type="SAM" id="Phobius"/>
    </source>
</evidence>
<sequence>MLVVSRPHMLSHSISSYPYLFLSLMPSFIHALAPHHHYHQHLHHHFFLLFIFFFLVRIQIPQDQKPISFSLFLSLSFSFNSHCLKTKADAKHFQPSSNQPPPHTHPTTLPENNHNAAINVKVAENSRRH</sequence>
<feature type="transmembrane region" description="Helical" evidence="2">
    <location>
        <begin position="16"/>
        <end position="33"/>
    </location>
</feature>
<comment type="caution">
    <text evidence="3">The sequence shown here is derived from an EMBL/GenBank/DDBJ whole genome shotgun (WGS) entry which is preliminary data.</text>
</comment>
<proteinExistence type="predicted"/>
<keyword evidence="4" id="KW-1185">Reference proteome</keyword>
<keyword evidence="2" id="KW-1133">Transmembrane helix</keyword>
<feature type="transmembrane region" description="Helical" evidence="2">
    <location>
        <begin position="42"/>
        <end position="60"/>
    </location>
</feature>
<protein>
    <recommendedName>
        <fullName evidence="5">Transmembrane protein</fullName>
    </recommendedName>
</protein>
<feature type="compositionally biased region" description="Low complexity" evidence="1">
    <location>
        <begin position="105"/>
        <end position="115"/>
    </location>
</feature>
<dbReference type="InParanoid" id="A0A2P5FWT4"/>
<evidence type="ECO:0000256" key="1">
    <source>
        <dbReference type="SAM" id="MobiDB-lite"/>
    </source>
</evidence>
<evidence type="ECO:0000313" key="4">
    <source>
        <dbReference type="Proteomes" id="UP000237000"/>
    </source>
</evidence>
<feature type="region of interest" description="Disordered" evidence="1">
    <location>
        <begin position="90"/>
        <end position="115"/>
    </location>
</feature>
<keyword evidence="2" id="KW-0812">Transmembrane</keyword>
<gene>
    <name evidence="3" type="ORF">TorRG33x02_020190</name>
</gene>
<organism evidence="3 4">
    <name type="scientific">Trema orientale</name>
    <name type="common">Charcoal tree</name>
    <name type="synonym">Celtis orientalis</name>
    <dbReference type="NCBI Taxonomy" id="63057"/>
    <lineage>
        <taxon>Eukaryota</taxon>
        <taxon>Viridiplantae</taxon>
        <taxon>Streptophyta</taxon>
        <taxon>Embryophyta</taxon>
        <taxon>Tracheophyta</taxon>
        <taxon>Spermatophyta</taxon>
        <taxon>Magnoliopsida</taxon>
        <taxon>eudicotyledons</taxon>
        <taxon>Gunneridae</taxon>
        <taxon>Pentapetalae</taxon>
        <taxon>rosids</taxon>
        <taxon>fabids</taxon>
        <taxon>Rosales</taxon>
        <taxon>Cannabaceae</taxon>
        <taxon>Trema</taxon>
    </lineage>
</organism>
<keyword evidence="2" id="KW-0472">Membrane</keyword>
<evidence type="ECO:0008006" key="5">
    <source>
        <dbReference type="Google" id="ProtNLM"/>
    </source>
</evidence>
<name>A0A2P5FWT4_TREOI</name>
<accession>A0A2P5FWT4</accession>
<reference evidence="4" key="1">
    <citation type="submission" date="2016-06" db="EMBL/GenBank/DDBJ databases">
        <title>Parallel loss of symbiosis genes in relatives of nitrogen-fixing non-legume Parasponia.</title>
        <authorList>
            <person name="Van Velzen R."/>
            <person name="Holmer R."/>
            <person name="Bu F."/>
            <person name="Rutten L."/>
            <person name="Van Zeijl A."/>
            <person name="Liu W."/>
            <person name="Santuari L."/>
            <person name="Cao Q."/>
            <person name="Sharma T."/>
            <person name="Shen D."/>
            <person name="Roswanjaya Y."/>
            <person name="Wardhani T."/>
            <person name="Kalhor M.S."/>
            <person name="Jansen J."/>
            <person name="Van den Hoogen J."/>
            <person name="Gungor B."/>
            <person name="Hartog M."/>
            <person name="Hontelez J."/>
            <person name="Verver J."/>
            <person name="Yang W.-C."/>
            <person name="Schijlen E."/>
            <person name="Repin R."/>
            <person name="Schilthuizen M."/>
            <person name="Schranz E."/>
            <person name="Heidstra R."/>
            <person name="Miyata K."/>
            <person name="Fedorova E."/>
            <person name="Kohlen W."/>
            <person name="Bisseling T."/>
            <person name="Smit S."/>
            <person name="Geurts R."/>
        </authorList>
    </citation>
    <scope>NUCLEOTIDE SEQUENCE [LARGE SCALE GENOMIC DNA]</scope>
    <source>
        <strain evidence="4">cv. RG33-2</strain>
    </source>
</reference>
<dbReference type="Proteomes" id="UP000237000">
    <property type="component" value="Unassembled WGS sequence"/>
</dbReference>
<evidence type="ECO:0000313" key="3">
    <source>
        <dbReference type="EMBL" id="POO02235.1"/>
    </source>
</evidence>
<dbReference type="EMBL" id="JXTC01000005">
    <property type="protein sequence ID" value="POO02235.1"/>
    <property type="molecule type" value="Genomic_DNA"/>
</dbReference>
<dbReference type="AlphaFoldDB" id="A0A2P5FWT4"/>